<evidence type="ECO:0000313" key="1">
    <source>
        <dbReference type="EMBL" id="AHF17042.1"/>
    </source>
</evidence>
<evidence type="ECO:0000313" key="2">
    <source>
        <dbReference type="Proteomes" id="UP000003586"/>
    </source>
</evidence>
<dbReference type="KEGG" id="nso:NIASO_00715"/>
<keyword evidence="2" id="KW-1185">Reference proteome</keyword>
<sequence length="45" mass="5434">MILFKREDSFKFIFESHIWPGSRCDGKSKAIEKQYLPVFPCIYYD</sequence>
<accession>W0F209</accession>
<organism evidence="1 2">
    <name type="scientific">Niabella soli DSM 19437</name>
    <dbReference type="NCBI Taxonomy" id="929713"/>
    <lineage>
        <taxon>Bacteria</taxon>
        <taxon>Pseudomonadati</taxon>
        <taxon>Bacteroidota</taxon>
        <taxon>Chitinophagia</taxon>
        <taxon>Chitinophagales</taxon>
        <taxon>Chitinophagaceae</taxon>
        <taxon>Niabella</taxon>
    </lineage>
</organism>
<reference evidence="1 2" key="1">
    <citation type="submission" date="2013-12" db="EMBL/GenBank/DDBJ databases">
        <authorList>
            <consortium name="DOE Joint Genome Institute"/>
            <person name="Eisen J."/>
            <person name="Huntemann M."/>
            <person name="Han J."/>
            <person name="Chen A."/>
            <person name="Kyrpides N."/>
            <person name="Mavromatis K."/>
            <person name="Markowitz V."/>
            <person name="Palaniappan K."/>
            <person name="Ivanova N."/>
            <person name="Schaumberg A."/>
            <person name="Pati A."/>
            <person name="Liolios K."/>
            <person name="Nordberg H.P."/>
            <person name="Cantor M.N."/>
            <person name="Hua S.X."/>
            <person name="Woyke T."/>
        </authorList>
    </citation>
    <scope>NUCLEOTIDE SEQUENCE [LARGE SCALE GENOMIC DNA]</scope>
    <source>
        <strain evidence="2">DSM 19437</strain>
    </source>
</reference>
<name>W0F209_9BACT</name>
<dbReference type="EMBL" id="CP007035">
    <property type="protein sequence ID" value="AHF17042.1"/>
    <property type="molecule type" value="Genomic_DNA"/>
</dbReference>
<dbReference type="AlphaFoldDB" id="W0F209"/>
<dbReference type="Proteomes" id="UP000003586">
    <property type="component" value="Chromosome"/>
</dbReference>
<dbReference type="STRING" id="929713.NIASO_00715"/>
<protein>
    <submittedName>
        <fullName evidence="1">Uncharacterized protein</fullName>
    </submittedName>
</protein>
<dbReference type="HOGENOM" id="CLU_3202544_0_0_10"/>
<proteinExistence type="predicted"/>
<gene>
    <name evidence="1" type="ORF">NIASO_00715</name>
</gene>